<dbReference type="GO" id="GO:0005096">
    <property type="term" value="F:GTPase activator activity"/>
    <property type="evidence" value="ECO:0007669"/>
    <property type="project" value="UniProtKB-KW"/>
</dbReference>
<evidence type="ECO:0008006" key="11">
    <source>
        <dbReference type="Google" id="ProtNLM"/>
    </source>
</evidence>
<reference evidence="9" key="2">
    <citation type="submission" date="2021-01" db="EMBL/GenBank/DDBJ databases">
        <authorList>
            <person name="Schikora-Tamarit M.A."/>
        </authorList>
    </citation>
    <scope>NUCLEOTIDE SEQUENCE</scope>
    <source>
        <strain evidence="9">CBS6341</strain>
    </source>
</reference>
<dbReference type="GO" id="GO:0007010">
    <property type="term" value="P:cytoskeleton organization"/>
    <property type="evidence" value="ECO:0007669"/>
    <property type="project" value="UniProtKB-ARBA"/>
</dbReference>
<dbReference type="InterPro" id="IPR001781">
    <property type="entry name" value="Znf_LIM"/>
</dbReference>
<keyword evidence="10" id="KW-1185">Reference proteome</keyword>
<dbReference type="Gene3D" id="1.10.555.10">
    <property type="entry name" value="Rho GTPase activation protein"/>
    <property type="match status" value="1"/>
</dbReference>
<name>A0A9P8PZF2_9ASCO</name>
<dbReference type="Gene3D" id="2.10.110.10">
    <property type="entry name" value="Cysteine Rich Protein"/>
    <property type="match status" value="2"/>
</dbReference>
<feature type="domain" description="Rho-GAP" evidence="8">
    <location>
        <begin position="761"/>
        <end position="955"/>
    </location>
</feature>
<dbReference type="GO" id="GO:0046872">
    <property type="term" value="F:metal ion binding"/>
    <property type="evidence" value="ECO:0007669"/>
    <property type="project" value="UniProtKB-KW"/>
</dbReference>
<dbReference type="OrthoDB" id="3980768at2759"/>
<dbReference type="AlphaFoldDB" id="A0A9P8PZF2"/>
<feature type="compositionally biased region" description="Polar residues" evidence="6">
    <location>
        <begin position="281"/>
        <end position="294"/>
    </location>
</feature>
<feature type="compositionally biased region" description="Polar residues" evidence="6">
    <location>
        <begin position="1"/>
        <end position="14"/>
    </location>
</feature>
<proteinExistence type="predicted"/>
<feature type="compositionally biased region" description="Basic and acidic residues" evidence="6">
    <location>
        <begin position="16"/>
        <end position="52"/>
    </location>
</feature>
<keyword evidence="4" id="KW-0440">LIM domain</keyword>
<dbReference type="Pfam" id="PF00620">
    <property type="entry name" value="RhoGAP"/>
    <property type="match status" value="1"/>
</dbReference>
<feature type="region of interest" description="Disordered" evidence="6">
    <location>
        <begin position="594"/>
        <end position="627"/>
    </location>
</feature>
<dbReference type="PANTHER" id="PTHR23176:SF128">
    <property type="entry name" value="RHO GTPASE-ACTIVATING PROTEIN RGD1"/>
    <property type="match status" value="1"/>
</dbReference>
<dbReference type="EMBL" id="JAEUBF010000160">
    <property type="protein sequence ID" value="KAH3680094.1"/>
    <property type="molecule type" value="Genomic_DNA"/>
</dbReference>
<feature type="coiled-coil region" evidence="5">
    <location>
        <begin position="535"/>
        <end position="588"/>
    </location>
</feature>
<evidence type="ECO:0000259" key="7">
    <source>
        <dbReference type="PROSITE" id="PS50023"/>
    </source>
</evidence>
<organism evidence="9 10">
    <name type="scientific">Wickerhamomyces mucosus</name>
    <dbReference type="NCBI Taxonomy" id="1378264"/>
    <lineage>
        <taxon>Eukaryota</taxon>
        <taxon>Fungi</taxon>
        <taxon>Dikarya</taxon>
        <taxon>Ascomycota</taxon>
        <taxon>Saccharomycotina</taxon>
        <taxon>Saccharomycetes</taxon>
        <taxon>Phaffomycetales</taxon>
        <taxon>Wickerhamomycetaceae</taxon>
        <taxon>Wickerhamomyces</taxon>
    </lineage>
</organism>
<dbReference type="GO" id="GO:0007165">
    <property type="term" value="P:signal transduction"/>
    <property type="evidence" value="ECO:0007669"/>
    <property type="project" value="InterPro"/>
</dbReference>
<dbReference type="SMART" id="SM00132">
    <property type="entry name" value="LIM"/>
    <property type="match status" value="2"/>
</dbReference>
<evidence type="ECO:0000313" key="9">
    <source>
        <dbReference type="EMBL" id="KAH3680094.1"/>
    </source>
</evidence>
<dbReference type="Pfam" id="PF00412">
    <property type="entry name" value="LIM"/>
    <property type="match status" value="1"/>
</dbReference>
<gene>
    <name evidence="9" type="ORF">WICMUC_000552</name>
</gene>
<evidence type="ECO:0000256" key="1">
    <source>
        <dbReference type="ARBA" id="ARBA00022468"/>
    </source>
</evidence>
<dbReference type="SUPFAM" id="SSF48350">
    <property type="entry name" value="GTPase activation domain, GAP"/>
    <property type="match status" value="1"/>
</dbReference>
<feature type="region of interest" description="Disordered" evidence="6">
    <location>
        <begin position="275"/>
        <end position="294"/>
    </location>
</feature>
<dbReference type="CDD" id="cd09395">
    <property type="entry name" value="LIM2_Rga"/>
    <property type="match status" value="1"/>
</dbReference>
<keyword evidence="3 4" id="KW-0862">Zinc</keyword>
<keyword evidence="5" id="KW-0175">Coiled coil</keyword>
<keyword evidence="1" id="KW-0343">GTPase activation</keyword>
<dbReference type="PROSITE" id="PS00478">
    <property type="entry name" value="LIM_DOMAIN_1"/>
    <property type="match status" value="1"/>
</dbReference>
<feature type="compositionally biased region" description="Basic and acidic residues" evidence="6">
    <location>
        <begin position="600"/>
        <end position="627"/>
    </location>
</feature>
<keyword evidence="2 4" id="KW-0479">Metal-binding</keyword>
<feature type="region of interest" description="Disordered" evidence="6">
    <location>
        <begin position="1"/>
        <end position="65"/>
    </location>
</feature>
<dbReference type="InterPro" id="IPR050729">
    <property type="entry name" value="Rho-GAP"/>
</dbReference>
<dbReference type="PROSITE" id="PS50238">
    <property type="entry name" value="RHOGAP"/>
    <property type="match status" value="1"/>
</dbReference>
<dbReference type="PANTHER" id="PTHR23176">
    <property type="entry name" value="RHO/RAC/CDC GTPASE-ACTIVATING PROTEIN"/>
    <property type="match status" value="1"/>
</dbReference>
<dbReference type="GO" id="GO:0005933">
    <property type="term" value="C:cellular bud"/>
    <property type="evidence" value="ECO:0007669"/>
    <property type="project" value="UniProtKB-ARBA"/>
</dbReference>
<accession>A0A9P8PZF2</accession>
<feature type="compositionally biased region" description="Low complexity" evidence="6">
    <location>
        <begin position="703"/>
        <end position="720"/>
    </location>
</feature>
<evidence type="ECO:0000256" key="5">
    <source>
        <dbReference type="SAM" id="Coils"/>
    </source>
</evidence>
<dbReference type="Proteomes" id="UP000769528">
    <property type="component" value="Unassembled WGS sequence"/>
</dbReference>
<feature type="region of interest" description="Disordered" evidence="6">
    <location>
        <begin position="476"/>
        <end position="499"/>
    </location>
</feature>
<evidence type="ECO:0000256" key="3">
    <source>
        <dbReference type="ARBA" id="ARBA00022833"/>
    </source>
</evidence>
<evidence type="ECO:0000259" key="8">
    <source>
        <dbReference type="PROSITE" id="PS50238"/>
    </source>
</evidence>
<dbReference type="CDD" id="cd00159">
    <property type="entry name" value="RhoGAP"/>
    <property type="match status" value="1"/>
</dbReference>
<feature type="region of interest" description="Disordered" evidence="6">
    <location>
        <begin position="682"/>
        <end position="720"/>
    </location>
</feature>
<dbReference type="GO" id="GO:0005938">
    <property type="term" value="C:cell cortex"/>
    <property type="evidence" value="ECO:0007669"/>
    <property type="project" value="UniProtKB-ARBA"/>
</dbReference>
<dbReference type="InterPro" id="IPR008936">
    <property type="entry name" value="Rho_GTPase_activation_prot"/>
</dbReference>
<comment type="caution">
    <text evidence="9">The sequence shown here is derived from an EMBL/GenBank/DDBJ whole genome shotgun (WGS) entry which is preliminary data.</text>
</comment>
<dbReference type="SMART" id="SM00324">
    <property type="entry name" value="RhoGAP"/>
    <property type="match status" value="1"/>
</dbReference>
<dbReference type="CDD" id="cd09394">
    <property type="entry name" value="LIM1_Rga"/>
    <property type="match status" value="1"/>
</dbReference>
<feature type="domain" description="LIM zinc-binding" evidence="7">
    <location>
        <begin position="65"/>
        <end position="127"/>
    </location>
</feature>
<protein>
    <recommendedName>
        <fullName evidence="11">RhoGAP-domain-containing protein</fullName>
    </recommendedName>
</protein>
<evidence type="ECO:0000256" key="4">
    <source>
        <dbReference type="PROSITE-ProRule" id="PRU00125"/>
    </source>
</evidence>
<sequence>MSVIQDSSISTQIKPHSKEDIRLEIEEDEKHHENHNHNHDHDNDDNNDDNHHNHPHQPQAEEDSQTCRRCDLSISEGHAYELGGDRWHMYCFSCSKCSKLLGASSNFLVLGTGDLICSECSYNCNSCGKKIDDLAILTGEQAYCSNCFCCRSCKKRIEDLRYARTSKGLFCMSCHEKLLEKKRRYELEKKKLKRMSKFAIDKSLPKVPTNEPSPASDVEVSSAEFADPATVTKVEPKNSKINEIPPRSPNRVPAQLAPIELEPPVSVTPKKQLSPEEQFFHSPNRNKSPIRTPNGKNRQAIVLESISSSPSNNILSDYLNSTNDDDIGSNLEYLNEFNRRSPAPSIPLPKLSPPIINHSTTSAGNDDFIDMNDSDDKENNNDINATHEKQFNDDEKENQYTKRIMGFSENRQTEFTGNGLNISLPMSPSPIKENEVSISRSRSIRSPKAFLNFRKHKKTSSQNSIDLKKISSPLIDESSHLSTPKPLEKKSPIVDSGGSVFRTPPIPETQFFPSVNTNQRRVSSHSRSRSDINGIENLESNNLELEMRALKLEILDLKQTKQFLSREIRDLKDTKEALISEIQNYKNDIEFFKQPQPQGIKKDAGLQDYSTEERRYAQNIPEERKKDSKKFWKRGLFQNKDASPQNNLSNSQSSYSLSNILSSNGNTEERLNISAPILKTDESDELGGNDNRKLTGPKYLEVNPKNNSSNITNNGPGGNNNISTNTNIGNNINGTITTKHNNGSSGQVSNSSLFMSDLFNSTLEMRAQYEKRDVPIIVSRLIQEIEKNGLDHEGIYRKNGSTSQMNNILKAFNGLYQNETSFELENILQNCDINALTSSLKRYLYFHLPEAIIINSYYNQFIQISQLNSQDSKITSLAQIIKGLPVTNQKVLRLLLLHLSRIESLKNENKMTYHNLSVVFGSSFLRINDNEKELQDMEKKNSATEFLLVYHQDVFRKIRDIA</sequence>
<dbReference type="PROSITE" id="PS50023">
    <property type="entry name" value="LIM_DOMAIN_2"/>
    <property type="match status" value="1"/>
</dbReference>
<evidence type="ECO:0000256" key="6">
    <source>
        <dbReference type="SAM" id="MobiDB-lite"/>
    </source>
</evidence>
<dbReference type="InterPro" id="IPR000198">
    <property type="entry name" value="RhoGAP_dom"/>
</dbReference>
<evidence type="ECO:0000313" key="10">
    <source>
        <dbReference type="Proteomes" id="UP000769528"/>
    </source>
</evidence>
<reference evidence="9" key="1">
    <citation type="journal article" date="2021" name="Open Biol.">
        <title>Shared evolutionary footprints suggest mitochondrial oxidative damage underlies multiple complex I losses in fungi.</title>
        <authorList>
            <person name="Schikora-Tamarit M.A."/>
            <person name="Marcet-Houben M."/>
            <person name="Nosek J."/>
            <person name="Gabaldon T."/>
        </authorList>
    </citation>
    <scope>NUCLEOTIDE SEQUENCE</scope>
    <source>
        <strain evidence="9">CBS6341</strain>
    </source>
</reference>
<evidence type="ECO:0000256" key="2">
    <source>
        <dbReference type="ARBA" id="ARBA00022723"/>
    </source>
</evidence>